<dbReference type="PANTHER" id="PTHR38767">
    <property type="entry name" value="DNA POLYMERASE III SUBUNIT CHI"/>
    <property type="match status" value="1"/>
</dbReference>
<evidence type="ECO:0000313" key="2">
    <source>
        <dbReference type="Proteomes" id="UP000199647"/>
    </source>
</evidence>
<sequence>MAEVLFYHLERVPLERVLPDLLARSLQRGWNVGIQVGSDERLQVLDGHLWTFDDSSFLPHGTSADGHAELQPIWLTTGSDNPNAAQVRFFVDGARPEAFEGYERFVFLFDGGDAEGIQLARTSWKEAKAVGCDVTYWRQDEDGRWRKAG</sequence>
<dbReference type="GO" id="GO:0003887">
    <property type="term" value="F:DNA-directed DNA polymerase activity"/>
    <property type="evidence" value="ECO:0007669"/>
    <property type="project" value="InterPro"/>
</dbReference>
<keyword evidence="2" id="KW-1185">Reference proteome</keyword>
<gene>
    <name evidence="1" type="ORF">SAMN05216548_102302</name>
</gene>
<dbReference type="Gene3D" id="3.40.50.10110">
    <property type="entry name" value="DNA polymerase III subunit chi"/>
    <property type="match status" value="1"/>
</dbReference>
<evidence type="ECO:0000313" key="1">
    <source>
        <dbReference type="EMBL" id="SEQ06648.1"/>
    </source>
</evidence>
<dbReference type="Pfam" id="PF04364">
    <property type="entry name" value="DNA_pol3_chi"/>
    <property type="match status" value="1"/>
</dbReference>
<dbReference type="SUPFAM" id="SSF102400">
    <property type="entry name" value="DNA polymerase III chi subunit"/>
    <property type="match status" value="1"/>
</dbReference>
<dbReference type="InterPro" id="IPR007459">
    <property type="entry name" value="DNA_pol3_chi"/>
</dbReference>
<dbReference type="Proteomes" id="UP000199647">
    <property type="component" value="Unassembled WGS sequence"/>
</dbReference>
<organism evidence="1 2">
    <name type="scientific">Faunimonas pinastri</name>
    <dbReference type="NCBI Taxonomy" id="1855383"/>
    <lineage>
        <taxon>Bacteria</taxon>
        <taxon>Pseudomonadati</taxon>
        <taxon>Pseudomonadota</taxon>
        <taxon>Alphaproteobacteria</taxon>
        <taxon>Hyphomicrobiales</taxon>
        <taxon>Afifellaceae</taxon>
        <taxon>Faunimonas</taxon>
    </lineage>
</organism>
<dbReference type="InterPro" id="IPR036768">
    <property type="entry name" value="PolIII_chi_sf"/>
</dbReference>
<reference evidence="1 2" key="1">
    <citation type="submission" date="2016-10" db="EMBL/GenBank/DDBJ databases">
        <authorList>
            <person name="de Groot N.N."/>
        </authorList>
    </citation>
    <scope>NUCLEOTIDE SEQUENCE [LARGE SCALE GENOMIC DNA]</scope>
    <source>
        <strain evidence="1 2">A52C2</strain>
    </source>
</reference>
<accession>A0A1H9D1L3</accession>
<dbReference type="NCBIfam" id="NF004347">
    <property type="entry name" value="PRK05728.1-4"/>
    <property type="match status" value="1"/>
</dbReference>
<dbReference type="STRING" id="1855383.SAMN05216548_102302"/>
<name>A0A1H9D1L3_9HYPH</name>
<dbReference type="GO" id="GO:0006260">
    <property type="term" value="P:DNA replication"/>
    <property type="evidence" value="ECO:0007669"/>
    <property type="project" value="InterPro"/>
</dbReference>
<dbReference type="GO" id="GO:0003677">
    <property type="term" value="F:DNA binding"/>
    <property type="evidence" value="ECO:0007669"/>
    <property type="project" value="InterPro"/>
</dbReference>
<dbReference type="PANTHER" id="PTHR38767:SF1">
    <property type="entry name" value="DNA POLYMERASE III SUBUNIT CHI"/>
    <property type="match status" value="1"/>
</dbReference>
<proteinExistence type="predicted"/>
<dbReference type="EMBL" id="FOFG01000002">
    <property type="protein sequence ID" value="SEQ06648.1"/>
    <property type="molecule type" value="Genomic_DNA"/>
</dbReference>
<dbReference type="RefSeq" id="WP_092495460.1">
    <property type="nucleotide sequence ID" value="NZ_FOFG01000002.1"/>
</dbReference>
<dbReference type="OrthoDB" id="9795973at2"/>
<dbReference type="AlphaFoldDB" id="A0A1H9D1L3"/>
<dbReference type="GO" id="GO:0032298">
    <property type="term" value="P:positive regulation of DNA-templated DNA replication initiation"/>
    <property type="evidence" value="ECO:0007669"/>
    <property type="project" value="TreeGrafter"/>
</dbReference>
<protein>
    <submittedName>
        <fullName evidence="1">DNA polymerase III, chi subunit</fullName>
    </submittedName>
</protein>